<keyword evidence="2" id="KW-1185">Reference proteome</keyword>
<organism evidence="1 2">
    <name type="scientific">Armillaria ostoyae</name>
    <name type="common">Armillaria root rot fungus</name>
    <dbReference type="NCBI Taxonomy" id="47428"/>
    <lineage>
        <taxon>Eukaryota</taxon>
        <taxon>Fungi</taxon>
        <taxon>Dikarya</taxon>
        <taxon>Basidiomycota</taxon>
        <taxon>Agaricomycotina</taxon>
        <taxon>Agaricomycetes</taxon>
        <taxon>Agaricomycetidae</taxon>
        <taxon>Agaricales</taxon>
        <taxon>Marasmiineae</taxon>
        <taxon>Physalacriaceae</taxon>
        <taxon>Armillaria</taxon>
    </lineage>
</organism>
<dbReference type="AlphaFoldDB" id="A0A284RFV0"/>
<proteinExistence type="predicted"/>
<dbReference type="Proteomes" id="UP000219338">
    <property type="component" value="Unassembled WGS sequence"/>
</dbReference>
<protein>
    <submittedName>
        <fullName evidence="1">Uncharacterized protein</fullName>
    </submittedName>
</protein>
<name>A0A284RFV0_ARMOS</name>
<accession>A0A284RFV0</accession>
<reference evidence="2" key="1">
    <citation type="journal article" date="2017" name="Nat. Ecol. Evol.">
        <title>Genome expansion and lineage-specific genetic innovations in the forest pathogenic fungi Armillaria.</title>
        <authorList>
            <person name="Sipos G."/>
            <person name="Prasanna A.N."/>
            <person name="Walter M.C."/>
            <person name="O'Connor E."/>
            <person name="Balint B."/>
            <person name="Krizsan K."/>
            <person name="Kiss B."/>
            <person name="Hess J."/>
            <person name="Varga T."/>
            <person name="Slot J."/>
            <person name="Riley R."/>
            <person name="Boka B."/>
            <person name="Rigling D."/>
            <person name="Barry K."/>
            <person name="Lee J."/>
            <person name="Mihaltcheva S."/>
            <person name="LaButti K."/>
            <person name="Lipzen A."/>
            <person name="Waldron R."/>
            <person name="Moloney N.M."/>
            <person name="Sperisen C."/>
            <person name="Kredics L."/>
            <person name="Vagvoelgyi C."/>
            <person name="Patrignani A."/>
            <person name="Fitzpatrick D."/>
            <person name="Nagy I."/>
            <person name="Doyle S."/>
            <person name="Anderson J.B."/>
            <person name="Grigoriev I.V."/>
            <person name="Gueldener U."/>
            <person name="Muensterkoetter M."/>
            <person name="Nagy L.G."/>
        </authorList>
    </citation>
    <scope>NUCLEOTIDE SEQUENCE [LARGE SCALE GENOMIC DNA]</scope>
    <source>
        <strain evidence="2">C18/9</strain>
    </source>
</reference>
<gene>
    <name evidence="1" type="ORF">ARMOST_10958</name>
</gene>
<evidence type="ECO:0000313" key="1">
    <source>
        <dbReference type="EMBL" id="SJL07608.1"/>
    </source>
</evidence>
<dbReference type="EMBL" id="FUEG01000008">
    <property type="protein sequence ID" value="SJL07608.1"/>
    <property type="molecule type" value="Genomic_DNA"/>
</dbReference>
<evidence type="ECO:0000313" key="2">
    <source>
        <dbReference type="Proteomes" id="UP000219338"/>
    </source>
</evidence>
<sequence>MLPVGTSRNTSVLGELAISSKYPSQDHDVGVGRGQQTQMLEYFIYHSRKLILALAMSPKRFPSASHTNPHGSNIEEYGIKAYSENSLRRTELICHTLDKMCALQRNCSEQKFLAKVLMSAIHINFDRTSPDHYANTLY</sequence>